<sequence>MIRKLKYSLLLVLLTIQANCYFNPFVQSILVSDPKEDSSILLGLPLLGGLTPSPFAISITGQIRDETGAAVPNATLTVASRSNGLDGLDSSATTDSGGRFFIHLSTGSTTFTVTKGGSSYFSFTLLVSSPLDIRVTEIKDNSSLVEVSSFFAYEPGNQPSFFELTDSGPKNNAYVENAPSMLSFYFSDIILLPEDEVPYSTWFSENILITPPVSVESVSIQGQSLHGMPDGFVNETTYTISLGPGIRSQSGIPLTPRTISFTCGSSCGLPP</sequence>
<reference evidence="1" key="1">
    <citation type="journal article" date="2019" name="PLoS Negl. Trop. Dis.">
        <title>Revisiting the worldwide diversity of Leptospira species in the environment.</title>
        <authorList>
            <person name="Vincent A.T."/>
            <person name="Schiettekatte O."/>
            <person name="Bourhy P."/>
            <person name="Veyrier F.J."/>
            <person name="Picardeau M."/>
        </authorList>
    </citation>
    <scope>NUCLEOTIDE SEQUENCE [LARGE SCALE GENOMIC DNA]</scope>
    <source>
        <strain evidence="1">201702422</strain>
    </source>
</reference>
<keyword evidence="1" id="KW-0121">Carboxypeptidase</keyword>
<keyword evidence="1" id="KW-0645">Protease</keyword>
<protein>
    <submittedName>
        <fullName evidence="1">Carboxypeptidase regulatory-like domain-containing protein</fullName>
    </submittedName>
</protein>
<dbReference type="AlphaFoldDB" id="A0A4Z1A8E3"/>
<dbReference type="Proteomes" id="UP000298263">
    <property type="component" value="Unassembled WGS sequence"/>
</dbReference>
<dbReference type="InterPro" id="IPR008969">
    <property type="entry name" value="CarboxyPept-like_regulatory"/>
</dbReference>
<gene>
    <name evidence="1" type="ORF">EHQ69_08460</name>
</gene>
<keyword evidence="2" id="KW-1185">Reference proteome</keyword>
<dbReference type="Pfam" id="PF13620">
    <property type="entry name" value="CarboxypepD_reg"/>
    <property type="match status" value="1"/>
</dbReference>
<keyword evidence="1" id="KW-0378">Hydrolase</keyword>
<dbReference type="Gene3D" id="2.60.40.1120">
    <property type="entry name" value="Carboxypeptidase-like, regulatory domain"/>
    <property type="match status" value="1"/>
</dbReference>
<comment type="caution">
    <text evidence="1">The sequence shown here is derived from an EMBL/GenBank/DDBJ whole genome shotgun (WGS) entry which is preliminary data.</text>
</comment>
<organism evidence="1 2">
    <name type="scientific">Leptospira congkakensis</name>
    <dbReference type="NCBI Taxonomy" id="2484932"/>
    <lineage>
        <taxon>Bacteria</taxon>
        <taxon>Pseudomonadati</taxon>
        <taxon>Spirochaetota</taxon>
        <taxon>Spirochaetia</taxon>
        <taxon>Leptospirales</taxon>
        <taxon>Leptospiraceae</taxon>
        <taxon>Leptospira</taxon>
    </lineage>
</organism>
<name>A0A4Z1A8E3_9LEPT</name>
<dbReference type="EMBL" id="RQGP01000019">
    <property type="protein sequence ID" value="TGL92362.1"/>
    <property type="molecule type" value="Genomic_DNA"/>
</dbReference>
<accession>A0A4Z1A8E3</accession>
<evidence type="ECO:0000313" key="2">
    <source>
        <dbReference type="Proteomes" id="UP000298263"/>
    </source>
</evidence>
<dbReference type="SUPFAM" id="SSF49464">
    <property type="entry name" value="Carboxypeptidase regulatory domain-like"/>
    <property type="match status" value="1"/>
</dbReference>
<evidence type="ECO:0000313" key="1">
    <source>
        <dbReference type="EMBL" id="TGL92362.1"/>
    </source>
</evidence>
<dbReference type="GO" id="GO:0004180">
    <property type="term" value="F:carboxypeptidase activity"/>
    <property type="evidence" value="ECO:0007669"/>
    <property type="project" value="UniProtKB-KW"/>
</dbReference>
<dbReference type="OrthoDB" id="332347at2"/>
<proteinExistence type="predicted"/>